<evidence type="ECO:0000256" key="6">
    <source>
        <dbReference type="ARBA" id="ARBA00023125"/>
    </source>
</evidence>
<dbReference type="GO" id="GO:0016829">
    <property type="term" value="F:lyase activity"/>
    <property type="evidence" value="ECO:0007669"/>
    <property type="project" value="UniProtKB-KW"/>
</dbReference>
<dbReference type="SUPFAM" id="SSF143081">
    <property type="entry name" value="BB1717-like"/>
    <property type="match status" value="1"/>
</dbReference>
<evidence type="ECO:0000256" key="2">
    <source>
        <dbReference type="ARBA" id="ARBA00022670"/>
    </source>
</evidence>
<dbReference type="AlphaFoldDB" id="A0A975IVB2"/>
<dbReference type="InterPro" id="IPR003738">
    <property type="entry name" value="SRAP"/>
</dbReference>
<keyword evidence="4 8" id="KW-0378">Hydrolase</keyword>
<evidence type="ECO:0000256" key="5">
    <source>
        <dbReference type="ARBA" id="ARBA00023124"/>
    </source>
</evidence>
<dbReference type="EC" id="3.4.-.-" evidence="8"/>
<accession>A0A975IVB2</accession>
<evidence type="ECO:0000256" key="4">
    <source>
        <dbReference type="ARBA" id="ARBA00022801"/>
    </source>
</evidence>
<dbReference type="GO" id="GO:0106300">
    <property type="term" value="P:protein-DNA covalent cross-linking repair"/>
    <property type="evidence" value="ECO:0007669"/>
    <property type="project" value="InterPro"/>
</dbReference>
<keyword evidence="2 8" id="KW-0645">Protease</keyword>
<dbReference type="PANTHER" id="PTHR13604:SF0">
    <property type="entry name" value="ABASIC SITE PROCESSING PROTEIN HMCES"/>
    <property type="match status" value="1"/>
</dbReference>
<keyword evidence="7" id="KW-0456">Lyase</keyword>
<evidence type="ECO:0000256" key="9">
    <source>
        <dbReference type="SAM" id="MobiDB-lite"/>
    </source>
</evidence>
<keyword evidence="5" id="KW-0190">Covalent protein-DNA linkage</keyword>
<sequence>MCNEFQIRINVDDWWKLHGTGRTPVVRREPRSNRPLNQPIKPTNRAPLLRPLDPANPAEGLESIERRWWLVPFFHKGPVSAWRNMCTNARIETVDTAPAFREAYRRRRVLVPITSFIEYDEPPGWKRGTPKRRWEATWAANEAFDEVRYLAGIWDVCHPSDQSEPLESFAFITGPPGPEVAAVHDRQPAVLNFEEGLEWLKLDGPGKAALVTETAPGDYDLRVRDRSLDFENAE</sequence>
<dbReference type="Proteomes" id="UP000676409">
    <property type="component" value="Chromosome"/>
</dbReference>
<dbReference type="GO" id="GO:0003697">
    <property type="term" value="F:single-stranded DNA binding"/>
    <property type="evidence" value="ECO:0007669"/>
    <property type="project" value="InterPro"/>
</dbReference>
<organism evidence="10 11">
    <name type="scientific">Phenylobacterium montanum</name>
    <dbReference type="NCBI Taxonomy" id="2823693"/>
    <lineage>
        <taxon>Bacteria</taxon>
        <taxon>Pseudomonadati</taxon>
        <taxon>Pseudomonadota</taxon>
        <taxon>Alphaproteobacteria</taxon>
        <taxon>Caulobacterales</taxon>
        <taxon>Caulobacteraceae</taxon>
        <taxon>Phenylobacterium</taxon>
    </lineage>
</organism>
<dbReference type="GO" id="GO:0006508">
    <property type="term" value="P:proteolysis"/>
    <property type="evidence" value="ECO:0007669"/>
    <property type="project" value="UniProtKB-KW"/>
</dbReference>
<dbReference type="EMBL" id="CP073078">
    <property type="protein sequence ID" value="QUD88817.1"/>
    <property type="molecule type" value="Genomic_DNA"/>
</dbReference>
<reference evidence="10" key="1">
    <citation type="submission" date="2021-04" db="EMBL/GenBank/DDBJ databases">
        <title>The complete genome sequence of Caulobacter sp. S6.</title>
        <authorList>
            <person name="Tang Y."/>
            <person name="Ouyang W."/>
            <person name="Liu Q."/>
            <person name="Huang B."/>
            <person name="Guo Z."/>
            <person name="Lei P."/>
        </authorList>
    </citation>
    <scope>NUCLEOTIDE SEQUENCE</scope>
    <source>
        <strain evidence="10">S6</strain>
    </source>
</reference>
<evidence type="ECO:0000256" key="8">
    <source>
        <dbReference type="RuleBase" id="RU364100"/>
    </source>
</evidence>
<keyword evidence="6" id="KW-0238">DNA-binding</keyword>
<proteinExistence type="inferred from homology"/>
<dbReference type="KEGG" id="caul:KCG34_02700"/>
<evidence type="ECO:0000256" key="1">
    <source>
        <dbReference type="ARBA" id="ARBA00008136"/>
    </source>
</evidence>
<dbReference type="GO" id="GO:0008233">
    <property type="term" value="F:peptidase activity"/>
    <property type="evidence" value="ECO:0007669"/>
    <property type="project" value="UniProtKB-KW"/>
</dbReference>
<feature type="region of interest" description="Disordered" evidence="9">
    <location>
        <begin position="25"/>
        <end position="52"/>
    </location>
</feature>
<keyword evidence="11" id="KW-1185">Reference proteome</keyword>
<dbReference type="Gene3D" id="3.90.1680.10">
    <property type="entry name" value="SOS response associated peptidase-like"/>
    <property type="match status" value="1"/>
</dbReference>
<dbReference type="RefSeq" id="WP_211938867.1">
    <property type="nucleotide sequence ID" value="NZ_CP073078.1"/>
</dbReference>
<keyword evidence="3" id="KW-0227">DNA damage</keyword>
<dbReference type="Pfam" id="PF02586">
    <property type="entry name" value="SRAP"/>
    <property type="match status" value="1"/>
</dbReference>
<protein>
    <recommendedName>
        <fullName evidence="8">Abasic site processing protein</fullName>
        <ecNumber evidence="8">3.4.-.-</ecNumber>
    </recommendedName>
</protein>
<evidence type="ECO:0000313" key="11">
    <source>
        <dbReference type="Proteomes" id="UP000676409"/>
    </source>
</evidence>
<comment type="similarity">
    <text evidence="1 8">Belongs to the SOS response-associated peptidase family.</text>
</comment>
<evidence type="ECO:0000256" key="7">
    <source>
        <dbReference type="ARBA" id="ARBA00023239"/>
    </source>
</evidence>
<dbReference type="PANTHER" id="PTHR13604">
    <property type="entry name" value="DC12-RELATED"/>
    <property type="match status" value="1"/>
</dbReference>
<name>A0A975IVB2_9CAUL</name>
<dbReference type="InterPro" id="IPR036590">
    <property type="entry name" value="SRAP-like"/>
</dbReference>
<evidence type="ECO:0000313" key="10">
    <source>
        <dbReference type="EMBL" id="QUD88817.1"/>
    </source>
</evidence>
<gene>
    <name evidence="10" type="ORF">KCG34_02700</name>
</gene>
<evidence type="ECO:0000256" key="3">
    <source>
        <dbReference type="ARBA" id="ARBA00022763"/>
    </source>
</evidence>